<keyword evidence="2" id="KW-0378">Hydrolase</keyword>
<dbReference type="InterPro" id="IPR036034">
    <property type="entry name" value="PDZ_sf"/>
</dbReference>
<dbReference type="RefSeq" id="WP_197660022.1">
    <property type="nucleotide sequence ID" value="NZ_JAEAGR010000002.1"/>
</dbReference>
<evidence type="ECO:0000256" key="2">
    <source>
        <dbReference type="ARBA" id="ARBA00022801"/>
    </source>
</evidence>
<dbReference type="SUPFAM" id="SSF50156">
    <property type="entry name" value="PDZ domain-like"/>
    <property type="match status" value="1"/>
</dbReference>
<dbReference type="AlphaFoldDB" id="A0A8J7H4Z7"/>
<dbReference type="InterPro" id="IPR009003">
    <property type="entry name" value="Peptidase_S1_PA"/>
</dbReference>
<organism evidence="6 7">
    <name type="scientific">Mobilitalea sibirica</name>
    <dbReference type="NCBI Taxonomy" id="1462919"/>
    <lineage>
        <taxon>Bacteria</taxon>
        <taxon>Bacillati</taxon>
        <taxon>Bacillota</taxon>
        <taxon>Clostridia</taxon>
        <taxon>Lachnospirales</taxon>
        <taxon>Lachnospiraceae</taxon>
        <taxon>Mobilitalea</taxon>
    </lineage>
</organism>
<evidence type="ECO:0000256" key="3">
    <source>
        <dbReference type="SAM" id="MobiDB-lite"/>
    </source>
</evidence>
<keyword evidence="4" id="KW-1133">Transmembrane helix</keyword>
<dbReference type="PRINTS" id="PR00834">
    <property type="entry name" value="PROTEASES2C"/>
</dbReference>
<dbReference type="PROSITE" id="PS50106">
    <property type="entry name" value="PDZ"/>
    <property type="match status" value="1"/>
</dbReference>
<keyword evidence="7" id="KW-1185">Reference proteome</keyword>
<feature type="region of interest" description="Disordered" evidence="3">
    <location>
        <begin position="1"/>
        <end position="43"/>
    </location>
</feature>
<feature type="domain" description="PDZ" evidence="5">
    <location>
        <begin position="381"/>
        <end position="472"/>
    </location>
</feature>
<dbReference type="PANTHER" id="PTHR43343:SF3">
    <property type="entry name" value="PROTEASE DO-LIKE 8, CHLOROPLASTIC"/>
    <property type="match status" value="1"/>
</dbReference>
<dbReference type="SUPFAM" id="SSF50494">
    <property type="entry name" value="Trypsin-like serine proteases"/>
    <property type="match status" value="1"/>
</dbReference>
<evidence type="ECO:0000256" key="1">
    <source>
        <dbReference type="ARBA" id="ARBA00022670"/>
    </source>
</evidence>
<comment type="caution">
    <text evidence="6">The sequence shown here is derived from an EMBL/GenBank/DDBJ whole genome shotgun (WGS) entry which is preliminary data.</text>
</comment>
<dbReference type="EMBL" id="JAEAGR010000002">
    <property type="protein sequence ID" value="MBH1939796.1"/>
    <property type="molecule type" value="Genomic_DNA"/>
</dbReference>
<dbReference type="Gene3D" id="2.30.42.10">
    <property type="match status" value="1"/>
</dbReference>
<dbReference type="Proteomes" id="UP000623269">
    <property type="component" value="Unassembled WGS sequence"/>
</dbReference>
<dbReference type="InterPro" id="IPR001478">
    <property type="entry name" value="PDZ"/>
</dbReference>
<reference evidence="6" key="1">
    <citation type="submission" date="2020-12" db="EMBL/GenBank/DDBJ databases">
        <title>M. sibirica DSM 26468T genome.</title>
        <authorList>
            <person name="Thieme N."/>
            <person name="Rettenmaier R."/>
            <person name="Zverlov V."/>
            <person name="Liebl W."/>
        </authorList>
    </citation>
    <scope>NUCLEOTIDE SEQUENCE</scope>
    <source>
        <strain evidence="6">DSM 26468</strain>
    </source>
</reference>
<gene>
    <name evidence="6" type="ORF">I5677_02670</name>
</gene>
<proteinExistence type="predicted"/>
<dbReference type="InterPro" id="IPR001940">
    <property type="entry name" value="Peptidase_S1C"/>
</dbReference>
<dbReference type="Pfam" id="PF17820">
    <property type="entry name" value="PDZ_6"/>
    <property type="match status" value="1"/>
</dbReference>
<keyword evidence="4" id="KW-0472">Membrane</keyword>
<name>A0A8J7H4Z7_9FIRM</name>
<dbReference type="InterPro" id="IPR041489">
    <property type="entry name" value="PDZ_6"/>
</dbReference>
<evidence type="ECO:0000313" key="6">
    <source>
        <dbReference type="EMBL" id="MBH1939796.1"/>
    </source>
</evidence>
<sequence>MNELNHNKENEQNNQGFNNNPNTIGIHYSNHDQKLAGNSDNHRNTNYYTYGNNGNYISNQSSYPSYSEYSSHGLDEKKIKKKGAFVKIVKFTVAAILFGIITGAVFQGYNYFIKSKDEVVEEDNDVTVKESVRDESELLLEQEDDSEVIDIPIAQTNAIEDGIISDVSDIVDKVMPSIVAINSSATITGRDFFGRQFNQPVEGSGSGIIIGQSDSKVLIVTNNHVIEGADTVEIVFVDDSTANAKVKGAEPRSDLAVVEVDLDDLSKDTINTIKVAALGDSDEVKAGEMAIAIGNALGYGQSVTVGYISAINREINIDNIKMKLLQTDAAINPGNSGGALINTAGEVIGINSVKYASYEVEGMGYSIPISEAVPMINKLMNRELQEVAEQGYLGINKNAAQNVTEEFALRFNMPIGVYINEVIPNSPADNAGLKAGHIIVEADDIKIETVEDLLNILSYTRAGDELKLIVNEFINGSYEEKELTVILGERPEE</sequence>
<dbReference type="PANTHER" id="PTHR43343">
    <property type="entry name" value="PEPTIDASE S12"/>
    <property type="match status" value="1"/>
</dbReference>
<evidence type="ECO:0000313" key="7">
    <source>
        <dbReference type="Proteomes" id="UP000623269"/>
    </source>
</evidence>
<evidence type="ECO:0000256" key="4">
    <source>
        <dbReference type="SAM" id="Phobius"/>
    </source>
</evidence>
<dbReference type="Gene3D" id="2.40.10.120">
    <property type="match status" value="1"/>
</dbReference>
<dbReference type="Pfam" id="PF13365">
    <property type="entry name" value="Trypsin_2"/>
    <property type="match status" value="1"/>
</dbReference>
<keyword evidence="1" id="KW-0645">Protease</keyword>
<protein>
    <submittedName>
        <fullName evidence="6">Trypsin-like peptidase domain-containing protein</fullName>
    </submittedName>
</protein>
<keyword evidence="4" id="KW-0812">Transmembrane</keyword>
<dbReference type="GO" id="GO:0004252">
    <property type="term" value="F:serine-type endopeptidase activity"/>
    <property type="evidence" value="ECO:0007669"/>
    <property type="project" value="InterPro"/>
</dbReference>
<feature type="compositionally biased region" description="Low complexity" evidence="3">
    <location>
        <begin position="12"/>
        <end position="22"/>
    </location>
</feature>
<accession>A0A8J7H4Z7</accession>
<feature type="compositionally biased region" description="Basic and acidic residues" evidence="3">
    <location>
        <begin position="1"/>
        <end position="11"/>
    </location>
</feature>
<dbReference type="SMART" id="SM00228">
    <property type="entry name" value="PDZ"/>
    <property type="match status" value="1"/>
</dbReference>
<dbReference type="GO" id="GO:0006508">
    <property type="term" value="P:proteolysis"/>
    <property type="evidence" value="ECO:0007669"/>
    <property type="project" value="UniProtKB-KW"/>
</dbReference>
<dbReference type="InterPro" id="IPR051201">
    <property type="entry name" value="Chloro_Bact_Ser_Proteases"/>
</dbReference>
<evidence type="ECO:0000259" key="5">
    <source>
        <dbReference type="PROSITE" id="PS50106"/>
    </source>
</evidence>
<feature type="transmembrane region" description="Helical" evidence="4">
    <location>
        <begin position="88"/>
        <end position="109"/>
    </location>
</feature>